<dbReference type="Proteomes" id="UP001611162">
    <property type="component" value="Unassembled WGS sequence"/>
</dbReference>
<dbReference type="EMBL" id="JBIRRB010000011">
    <property type="protein sequence ID" value="MFI0914303.1"/>
    <property type="molecule type" value="Genomic_DNA"/>
</dbReference>
<organism evidence="1 2">
    <name type="scientific">Streptomyces abikoensis</name>
    <dbReference type="NCBI Taxonomy" id="97398"/>
    <lineage>
        <taxon>Bacteria</taxon>
        <taxon>Bacillati</taxon>
        <taxon>Actinomycetota</taxon>
        <taxon>Actinomycetes</taxon>
        <taxon>Kitasatosporales</taxon>
        <taxon>Streptomycetaceae</taxon>
        <taxon>Streptomyces</taxon>
    </lineage>
</organism>
<proteinExistence type="predicted"/>
<dbReference type="Gene3D" id="2.60.120.260">
    <property type="entry name" value="Galactose-binding domain-like"/>
    <property type="match status" value="2"/>
</dbReference>
<comment type="caution">
    <text evidence="1">The sequence shown here is derived from an EMBL/GenBank/DDBJ whole genome shotgun (WGS) entry which is preliminary data.</text>
</comment>
<keyword evidence="2" id="KW-1185">Reference proteome</keyword>
<name>A0ABW7TEQ0_9ACTN</name>
<evidence type="ECO:0000313" key="2">
    <source>
        <dbReference type="Proteomes" id="UP001611162"/>
    </source>
</evidence>
<gene>
    <name evidence="1" type="ORF">ACH4TF_28185</name>
</gene>
<accession>A0ABW7TEQ0</accession>
<reference evidence="1 2" key="1">
    <citation type="submission" date="2024-10" db="EMBL/GenBank/DDBJ databases">
        <title>The Natural Products Discovery Center: Release of the First 8490 Sequenced Strains for Exploring Actinobacteria Biosynthetic Diversity.</title>
        <authorList>
            <person name="Kalkreuter E."/>
            <person name="Kautsar S.A."/>
            <person name="Yang D."/>
            <person name="Bader C.D."/>
            <person name="Teijaro C.N."/>
            <person name="Fluegel L."/>
            <person name="Davis C.M."/>
            <person name="Simpson J.R."/>
            <person name="Lauterbach L."/>
            <person name="Steele A.D."/>
            <person name="Gui C."/>
            <person name="Meng S."/>
            <person name="Li G."/>
            <person name="Viehrig K."/>
            <person name="Ye F."/>
            <person name="Su P."/>
            <person name="Kiefer A.F."/>
            <person name="Nichols A."/>
            <person name="Cepeda A.J."/>
            <person name="Yan W."/>
            <person name="Fan B."/>
            <person name="Jiang Y."/>
            <person name="Adhikari A."/>
            <person name="Zheng C.-J."/>
            <person name="Schuster L."/>
            <person name="Cowan T.M."/>
            <person name="Smanski M.J."/>
            <person name="Chevrette M.G."/>
            <person name="De Carvalho L.P.S."/>
            <person name="Shen B."/>
        </authorList>
    </citation>
    <scope>NUCLEOTIDE SEQUENCE [LARGE SCALE GENOMIC DNA]</scope>
    <source>
        <strain evidence="1 2">NPDC020979</strain>
    </source>
</reference>
<evidence type="ECO:0008006" key="3">
    <source>
        <dbReference type="Google" id="ProtNLM"/>
    </source>
</evidence>
<sequence>MAIPGNFLSTTTEAVDPNTSGWTAKLNCTISLGSGGRNGDGCLTVKSSAAGEMQARTVSSYAVTPGTVYETFCDASGSTVPERIGIRWLDAANAEISITWAVTASSASATWHRISVAGQAPATAARAQVVVSSTPAASNVTSFYENFYLGFPLSTVGNLLSFNTESLEVDASTWTSELNCTLARQVPPVSWAVDYYLAGGHVLAATVTANGNAAARSTERPPASPGTEYLGYCYLNPPTSASTTWVELRFYNAAGTQLQATRSTLAAPGTSWYRQYVSAIAPAGTASCSIAVGIDAATAGQVLRAEGSVITTVPVLRTGSVVPYADASFEQGVAGWSTVSGVATVTRSTPWGAVGADGAYAGTITSSTATTSVIRSAKFALPAGAGGKTFRTEIYSQITSGGFTASRGIRWYDAANTDLGLTADPGAAVPTPGWWLLGSSFTAPANATQAAIEYTVTATATSSVWRIDRAALWQSLPFIEVAAHNTTATITLTLRELNTGDLMTVYRVTPDGARTLVRGPSGLLSLSPVTSDQVVIEDAEAPLGVPVSYYVETRATIPATPAYRTSDSVTLAPGDTDLCWLKDPGQPQRNGQFMVVTPPSWKRAISQAAYRVRGRRNAVVLSDVRGGLEGDLVVWTRTDDEAERLHWLLGSGNLLLWQVAPGLHESDLYVTVGEVTLPRVVDVADEAWRQWTLPLTQVDMPTAVGVAGSAGRTWQDTLTAFTTWQAVETAYATWEDVLFDRRAEG</sequence>
<protein>
    <recommendedName>
        <fullName evidence="3">Minor tail protein</fullName>
    </recommendedName>
</protein>
<evidence type="ECO:0000313" key="1">
    <source>
        <dbReference type="EMBL" id="MFI0914303.1"/>
    </source>
</evidence>
<dbReference type="RefSeq" id="WP_397614297.1">
    <property type="nucleotide sequence ID" value="NZ_JBIRRB010000011.1"/>
</dbReference>